<dbReference type="Pfam" id="PF10336">
    <property type="entry name" value="DUF2420"/>
    <property type="match status" value="1"/>
</dbReference>
<protein>
    <submittedName>
        <fullName evidence="2">LAMI_0D01552g1_1</fullName>
    </submittedName>
</protein>
<dbReference type="InterPro" id="IPR018822">
    <property type="entry name" value="UPF0646"/>
</dbReference>
<accession>A0A1G4J8P2</accession>
<gene>
    <name evidence="2" type="ORF">LAMI_0D01552G</name>
</gene>
<sequence length="330" mass="37302">MEQSTLYRNRELDTLSRSQEQDNLDEPREEQLTNYPQISQEPSRVEEVDKETGEAGNSLNDEDVNEGLSEEEDLLSYEGDADVIVNDYDSNGDNDGDDENRESDENDDNHEGLESSKDDDGDSIIDIVSDSEVYEAAKQLLNAKPPQILIWYKGQPNLLFREYDGDSGEVVSGQNVICDDASDIHRGCNTIFARVRLHLQREYGALELMSRELLLDFPALDLTMEEDNMYNKSITMNDVISIFKLLRDNSIKKCETNVPSFLEINVTTRPRFVARYNALVDLIGGEATFSHVKVYSNDKTHPVVVDDAEQHVEQTGDAEVIVMTSDEENS</sequence>
<dbReference type="Proteomes" id="UP000191024">
    <property type="component" value="Chromosome D"/>
</dbReference>
<feature type="compositionally biased region" description="Polar residues" evidence="1">
    <location>
        <begin position="32"/>
        <end position="42"/>
    </location>
</feature>
<dbReference type="AlphaFoldDB" id="A0A1G4J8P2"/>
<feature type="compositionally biased region" description="Acidic residues" evidence="1">
    <location>
        <begin position="90"/>
        <end position="108"/>
    </location>
</feature>
<name>A0A1G4J8P2_9SACH</name>
<keyword evidence="3" id="KW-1185">Reference proteome</keyword>
<feature type="compositionally biased region" description="Basic and acidic residues" evidence="1">
    <location>
        <begin position="43"/>
        <end position="53"/>
    </location>
</feature>
<proteinExistence type="predicted"/>
<feature type="region of interest" description="Disordered" evidence="1">
    <location>
        <begin position="1"/>
        <end position="123"/>
    </location>
</feature>
<dbReference type="OrthoDB" id="2507795at2759"/>
<evidence type="ECO:0000256" key="1">
    <source>
        <dbReference type="SAM" id="MobiDB-lite"/>
    </source>
</evidence>
<evidence type="ECO:0000313" key="2">
    <source>
        <dbReference type="EMBL" id="SCU86323.1"/>
    </source>
</evidence>
<feature type="compositionally biased region" description="Basic and acidic residues" evidence="1">
    <location>
        <begin position="109"/>
        <end position="118"/>
    </location>
</feature>
<organism evidence="2 3">
    <name type="scientific">Lachancea mirantina</name>
    <dbReference type="NCBI Taxonomy" id="1230905"/>
    <lineage>
        <taxon>Eukaryota</taxon>
        <taxon>Fungi</taxon>
        <taxon>Dikarya</taxon>
        <taxon>Ascomycota</taxon>
        <taxon>Saccharomycotina</taxon>
        <taxon>Saccharomycetes</taxon>
        <taxon>Saccharomycetales</taxon>
        <taxon>Saccharomycetaceae</taxon>
        <taxon>Lachancea</taxon>
    </lineage>
</organism>
<reference evidence="2 3" key="1">
    <citation type="submission" date="2016-03" db="EMBL/GenBank/DDBJ databases">
        <authorList>
            <person name="Devillers H."/>
        </authorList>
    </citation>
    <scope>NUCLEOTIDE SEQUENCE [LARGE SCALE GENOMIC DNA]</scope>
    <source>
        <strain evidence="2">CBS 11717</strain>
    </source>
</reference>
<dbReference type="EMBL" id="LT598463">
    <property type="protein sequence ID" value="SCU86323.1"/>
    <property type="molecule type" value="Genomic_DNA"/>
</dbReference>
<dbReference type="STRING" id="1230905.A0A1G4J8P2"/>
<evidence type="ECO:0000313" key="3">
    <source>
        <dbReference type="Proteomes" id="UP000191024"/>
    </source>
</evidence>
<feature type="compositionally biased region" description="Acidic residues" evidence="1">
    <location>
        <begin position="60"/>
        <end position="81"/>
    </location>
</feature>